<keyword evidence="3 6" id="KW-0812">Transmembrane</keyword>
<dbReference type="Pfam" id="PF07690">
    <property type="entry name" value="MFS_1"/>
    <property type="match status" value="1"/>
</dbReference>
<evidence type="ECO:0000256" key="3">
    <source>
        <dbReference type="ARBA" id="ARBA00022692"/>
    </source>
</evidence>
<feature type="transmembrane region" description="Helical" evidence="6">
    <location>
        <begin position="211"/>
        <end position="234"/>
    </location>
</feature>
<dbReference type="InterPro" id="IPR050189">
    <property type="entry name" value="MFS_Efflux_Transporters"/>
</dbReference>
<comment type="subcellular location">
    <subcellularLocation>
        <location evidence="1">Cell membrane</location>
        <topology evidence="1">Multi-pass membrane protein</topology>
    </subcellularLocation>
</comment>
<dbReference type="InterPro" id="IPR036259">
    <property type="entry name" value="MFS_trans_sf"/>
</dbReference>
<keyword evidence="10" id="KW-1185">Reference proteome</keyword>
<evidence type="ECO:0000256" key="6">
    <source>
        <dbReference type="SAM" id="Phobius"/>
    </source>
</evidence>
<feature type="transmembrane region" description="Helical" evidence="6">
    <location>
        <begin position="361"/>
        <end position="381"/>
    </location>
</feature>
<dbReference type="CDD" id="cd17324">
    <property type="entry name" value="MFS_NepI_like"/>
    <property type="match status" value="1"/>
</dbReference>
<protein>
    <submittedName>
        <fullName evidence="9">MFS transporter</fullName>
    </submittedName>
</protein>
<organism evidence="9 10">
    <name type="scientific">Lampropedia aestuarii</name>
    <dbReference type="NCBI Taxonomy" id="2562762"/>
    <lineage>
        <taxon>Bacteria</taxon>
        <taxon>Pseudomonadati</taxon>
        <taxon>Pseudomonadota</taxon>
        <taxon>Betaproteobacteria</taxon>
        <taxon>Burkholderiales</taxon>
        <taxon>Comamonadaceae</taxon>
        <taxon>Lampropedia</taxon>
    </lineage>
</organism>
<feature type="transmembrane region" description="Helical" evidence="6">
    <location>
        <begin position="272"/>
        <end position="290"/>
    </location>
</feature>
<dbReference type="InterPro" id="IPR011701">
    <property type="entry name" value="MFS"/>
</dbReference>
<dbReference type="Proteomes" id="UP000306236">
    <property type="component" value="Unassembled WGS sequence"/>
</dbReference>
<evidence type="ECO:0000256" key="2">
    <source>
        <dbReference type="ARBA" id="ARBA00022475"/>
    </source>
</evidence>
<dbReference type="EMBL" id="SSWX01000002">
    <property type="protein sequence ID" value="THJ36080.1"/>
    <property type="molecule type" value="Genomic_DNA"/>
</dbReference>
<gene>
    <name evidence="9" type="ORF">E8K88_02075</name>
</gene>
<feature type="transmembrane region" description="Helical" evidence="6">
    <location>
        <begin position="240"/>
        <end position="260"/>
    </location>
</feature>
<feature type="chain" id="PRO_5020808575" evidence="7">
    <location>
        <begin position="22"/>
        <end position="390"/>
    </location>
</feature>
<evidence type="ECO:0000256" key="5">
    <source>
        <dbReference type="ARBA" id="ARBA00023136"/>
    </source>
</evidence>
<reference evidence="9 10" key="1">
    <citation type="submission" date="2019-04" db="EMBL/GenBank/DDBJ databases">
        <title>Lampropedia sp YIM MLB12 draf genome.</title>
        <authorList>
            <person name="Wang Y.-X."/>
        </authorList>
    </citation>
    <scope>NUCLEOTIDE SEQUENCE [LARGE SCALE GENOMIC DNA]</scope>
    <source>
        <strain evidence="9 10">YIM MLB12</strain>
    </source>
</reference>
<feature type="transmembrane region" description="Helical" evidence="6">
    <location>
        <begin position="333"/>
        <end position="355"/>
    </location>
</feature>
<feature type="signal peptide" evidence="7">
    <location>
        <begin position="1"/>
        <end position="21"/>
    </location>
</feature>
<feature type="transmembrane region" description="Helical" evidence="6">
    <location>
        <begin position="97"/>
        <end position="120"/>
    </location>
</feature>
<keyword evidence="7" id="KW-0732">Signal</keyword>
<name>A0A4S5BTT2_9BURK</name>
<keyword evidence="5 6" id="KW-0472">Membrane</keyword>
<accession>A0A4S5BTT2</accession>
<feature type="transmembrane region" description="Helical" evidence="6">
    <location>
        <begin position="74"/>
        <end position="91"/>
    </location>
</feature>
<dbReference type="PROSITE" id="PS50850">
    <property type="entry name" value="MFS"/>
    <property type="match status" value="1"/>
</dbReference>
<dbReference type="AlphaFoldDB" id="A0A4S5BTT2"/>
<dbReference type="GO" id="GO:0022857">
    <property type="term" value="F:transmembrane transporter activity"/>
    <property type="evidence" value="ECO:0007669"/>
    <property type="project" value="InterPro"/>
</dbReference>
<dbReference type="GO" id="GO:0005886">
    <property type="term" value="C:plasma membrane"/>
    <property type="evidence" value="ECO:0007669"/>
    <property type="project" value="UniProtKB-SubCell"/>
</dbReference>
<dbReference type="InterPro" id="IPR020846">
    <property type="entry name" value="MFS_dom"/>
</dbReference>
<dbReference type="SUPFAM" id="SSF103473">
    <property type="entry name" value="MFS general substrate transporter"/>
    <property type="match status" value="1"/>
</dbReference>
<feature type="domain" description="Major facilitator superfamily (MFS) profile" evidence="8">
    <location>
        <begin position="7"/>
        <end position="383"/>
    </location>
</feature>
<feature type="transmembrane region" description="Helical" evidence="6">
    <location>
        <begin position="296"/>
        <end position="313"/>
    </location>
</feature>
<evidence type="ECO:0000256" key="1">
    <source>
        <dbReference type="ARBA" id="ARBA00004651"/>
    </source>
</evidence>
<feature type="transmembrane region" description="Helical" evidence="6">
    <location>
        <begin position="132"/>
        <end position="154"/>
    </location>
</feature>
<comment type="caution">
    <text evidence="9">The sequence shown here is derived from an EMBL/GenBank/DDBJ whole genome shotgun (WGS) entry which is preliminary data.</text>
</comment>
<dbReference type="RefSeq" id="WP_136404986.1">
    <property type="nucleotide sequence ID" value="NZ_SSWX01000002.1"/>
</dbReference>
<proteinExistence type="predicted"/>
<sequence>MVSSKKSLFVVVAGCAFTSMASMRVCDAMLPQLAQEFHLSTGEASSVIWGFALAYGVSQLVYGPMGDHYGKLRMIAFATLACALSNAWSAVSSNFDWLLVARCVAGATAAGIIPLAMAWIGDTVAYEARQVVLAKLLGATVFGMMSGQWLGAVAADALGWRWALALLAMVFGVAAVALFKAGGHRCTPAARPSQGGRHVYCAVLQRPWARVVLLVTAMEGAFAFSALAFIPSYLQLRFGLTASAAGLLVVFYGIGGLIFSRVAGGLVRRCQAAGLAKIGGLCAGLAFMAMAVTPSWYAIPVACLCAGFGFYALHNTLQVNATQMAPAHRATAVAMFACCLFLGQSLGIAAASWLIEQSTPSLVFGVAGLGLLMLGFLFSGAMRQRGPNAA</sequence>
<evidence type="ECO:0000259" key="8">
    <source>
        <dbReference type="PROSITE" id="PS50850"/>
    </source>
</evidence>
<dbReference type="PANTHER" id="PTHR43124">
    <property type="entry name" value="PURINE EFFLUX PUMP PBUE"/>
    <property type="match status" value="1"/>
</dbReference>
<feature type="transmembrane region" description="Helical" evidence="6">
    <location>
        <begin position="160"/>
        <end position="179"/>
    </location>
</feature>
<dbReference type="PANTHER" id="PTHR43124:SF3">
    <property type="entry name" value="CHLORAMPHENICOL EFFLUX PUMP RV0191"/>
    <property type="match status" value="1"/>
</dbReference>
<evidence type="ECO:0000256" key="7">
    <source>
        <dbReference type="SAM" id="SignalP"/>
    </source>
</evidence>
<feature type="transmembrane region" description="Helical" evidence="6">
    <location>
        <begin position="44"/>
        <end position="62"/>
    </location>
</feature>
<keyword evidence="2" id="KW-1003">Cell membrane</keyword>
<evidence type="ECO:0000256" key="4">
    <source>
        <dbReference type="ARBA" id="ARBA00022989"/>
    </source>
</evidence>
<evidence type="ECO:0000313" key="10">
    <source>
        <dbReference type="Proteomes" id="UP000306236"/>
    </source>
</evidence>
<keyword evidence="4 6" id="KW-1133">Transmembrane helix</keyword>
<evidence type="ECO:0000313" key="9">
    <source>
        <dbReference type="EMBL" id="THJ36080.1"/>
    </source>
</evidence>
<dbReference type="OrthoDB" id="9814303at2"/>
<dbReference type="Gene3D" id="1.20.1250.20">
    <property type="entry name" value="MFS general substrate transporter like domains"/>
    <property type="match status" value="1"/>
</dbReference>